<sequence length="328" mass="38383">MKRRRPVFSALVALLLSIVQCEALSAQGSPEQQAAGLLHRQKLEEKFALWSRSKPRLPRLPRSVLSVHSYLRQPRQAGQERDVHPASNQDEQWEKDYEAFEALQRAKDGEPTLALLAQSQGIDAKVAKVLQQTETLENEEDLKRPTEQQQIRHAKELQANHHLAEMKAKDSEVSLLRLQGEAKQTHMQARAYEIMQGKAENFQRAKAEQQRFMQWQKAHEMTKSTQNLFATQKETVSLITRELHKHRDMFEVVQELQKEQRQQLRQQRSEDDTSSRFEQWQRSPQGMATVEKQKKQQKEHAAMKEHEAEWIADEGRFAMWQQRRSRGL</sequence>
<evidence type="ECO:0000313" key="4">
    <source>
        <dbReference type="Proteomes" id="UP001642464"/>
    </source>
</evidence>
<dbReference type="EMBL" id="CAXAMM010008113">
    <property type="protein sequence ID" value="CAK9016363.1"/>
    <property type="molecule type" value="Genomic_DNA"/>
</dbReference>
<name>A0ABP0JPK1_9DINO</name>
<evidence type="ECO:0000313" key="3">
    <source>
        <dbReference type="EMBL" id="CAK9016363.1"/>
    </source>
</evidence>
<feature type="compositionally biased region" description="Polar residues" evidence="1">
    <location>
        <begin position="276"/>
        <end position="286"/>
    </location>
</feature>
<evidence type="ECO:0000256" key="2">
    <source>
        <dbReference type="SAM" id="SignalP"/>
    </source>
</evidence>
<comment type="caution">
    <text evidence="3">The sequence shown here is derived from an EMBL/GenBank/DDBJ whole genome shotgun (WGS) entry which is preliminary data.</text>
</comment>
<feature type="compositionally biased region" description="Basic and acidic residues" evidence="1">
    <location>
        <begin position="291"/>
        <end position="316"/>
    </location>
</feature>
<evidence type="ECO:0000256" key="1">
    <source>
        <dbReference type="SAM" id="MobiDB-lite"/>
    </source>
</evidence>
<keyword evidence="2" id="KW-0732">Signal</keyword>
<feature type="region of interest" description="Disordered" evidence="1">
    <location>
        <begin position="261"/>
        <end position="316"/>
    </location>
</feature>
<organism evidence="3 4">
    <name type="scientific">Durusdinium trenchii</name>
    <dbReference type="NCBI Taxonomy" id="1381693"/>
    <lineage>
        <taxon>Eukaryota</taxon>
        <taxon>Sar</taxon>
        <taxon>Alveolata</taxon>
        <taxon>Dinophyceae</taxon>
        <taxon>Suessiales</taxon>
        <taxon>Symbiodiniaceae</taxon>
        <taxon>Durusdinium</taxon>
    </lineage>
</organism>
<accession>A0ABP0JPK1</accession>
<gene>
    <name evidence="3" type="ORF">SCF082_LOCUS13148</name>
</gene>
<feature type="signal peptide" evidence="2">
    <location>
        <begin position="1"/>
        <end position="23"/>
    </location>
</feature>
<protein>
    <submittedName>
        <fullName evidence="3">Uncharacterized protein</fullName>
    </submittedName>
</protein>
<reference evidence="3 4" key="1">
    <citation type="submission" date="2024-02" db="EMBL/GenBank/DDBJ databases">
        <authorList>
            <person name="Chen Y."/>
            <person name="Shah S."/>
            <person name="Dougan E. K."/>
            <person name="Thang M."/>
            <person name="Chan C."/>
        </authorList>
    </citation>
    <scope>NUCLEOTIDE SEQUENCE [LARGE SCALE GENOMIC DNA]</scope>
</reference>
<feature type="compositionally biased region" description="Basic and acidic residues" evidence="1">
    <location>
        <begin position="261"/>
        <end position="275"/>
    </location>
</feature>
<feature type="chain" id="PRO_5045201822" evidence="2">
    <location>
        <begin position="24"/>
        <end position="328"/>
    </location>
</feature>
<dbReference type="Proteomes" id="UP001642464">
    <property type="component" value="Unassembled WGS sequence"/>
</dbReference>
<proteinExistence type="predicted"/>
<keyword evidence="4" id="KW-1185">Reference proteome</keyword>